<dbReference type="RefSeq" id="WP_163083684.1">
    <property type="nucleotide sequence ID" value="NZ_JAAAWN010000002.1"/>
</dbReference>
<name>A0A7X5LJY9_9ALTE</name>
<proteinExistence type="predicted"/>
<keyword evidence="2" id="KW-1185">Reference proteome</keyword>
<sequence length="117" mass="13541">MTGTKSIDQLIQRYGILSTPGKDPLQRLTYLCGGDKGANALPYCMFNIIMNAPVSRRFTVHHFYHPTKKCRLATFLFDEKGQLIEQVYYAKVARWVELCRKLQRLVIQSRKDIQFAA</sequence>
<evidence type="ECO:0000313" key="2">
    <source>
        <dbReference type="Proteomes" id="UP000470213"/>
    </source>
</evidence>
<evidence type="ECO:0000313" key="1">
    <source>
        <dbReference type="EMBL" id="NDV90100.1"/>
    </source>
</evidence>
<protein>
    <submittedName>
        <fullName evidence="1">Uncharacterized protein</fullName>
    </submittedName>
</protein>
<reference evidence="1 2" key="1">
    <citation type="submission" date="2020-01" db="EMBL/GenBank/DDBJ databases">
        <authorList>
            <person name="Chen J."/>
            <person name="Zhu S."/>
            <person name="Yang J."/>
        </authorList>
    </citation>
    <scope>NUCLEOTIDE SEQUENCE [LARGE SCALE GENOMIC DNA]</scope>
    <source>
        <strain evidence="1 2">345S023</strain>
    </source>
</reference>
<comment type="caution">
    <text evidence="1">The sequence shown here is derived from an EMBL/GenBank/DDBJ whole genome shotgun (WGS) entry which is preliminary data.</text>
</comment>
<dbReference type="Proteomes" id="UP000470213">
    <property type="component" value="Unassembled WGS sequence"/>
</dbReference>
<gene>
    <name evidence="1" type="ORF">GTH32_02685</name>
</gene>
<accession>A0A7X5LJY9</accession>
<organism evidence="1 2">
    <name type="scientific">Alteromonas profundi</name>
    <dbReference type="NCBI Taxonomy" id="2696062"/>
    <lineage>
        <taxon>Bacteria</taxon>
        <taxon>Pseudomonadati</taxon>
        <taxon>Pseudomonadota</taxon>
        <taxon>Gammaproteobacteria</taxon>
        <taxon>Alteromonadales</taxon>
        <taxon>Alteromonadaceae</taxon>
        <taxon>Alteromonas/Salinimonas group</taxon>
        <taxon>Alteromonas</taxon>
    </lineage>
</organism>
<dbReference type="AlphaFoldDB" id="A0A7X5LJY9"/>
<dbReference type="EMBL" id="JAAAWN010000002">
    <property type="protein sequence ID" value="NDV90100.1"/>
    <property type="molecule type" value="Genomic_DNA"/>
</dbReference>